<gene>
    <name evidence="9" type="primary">Dyak\GE12911</name>
    <name evidence="9" type="synonym">dyak_GLEANR_13125</name>
    <name evidence="9" type="synonym">GE12911</name>
    <name evidence="9" type="ORF">Dyak_GE12911</name>
</gene>
<protein>
    <recommendedName>
        <fullName evidence="8">Gustatory receptor</fullName>
    </recommendedName>
</protein>
<dbReference type="InterPro" id="IPR013604">
    <property type="entry name" value="7TM_chemorcpt"/>
</dbReference>
<evidence type="ECO:0000256" key="4">
    <source>
        <dbReference type="ARBA" id="ARBA00022989"/>
    </source>
</evidence>
<dbReference type="PANTHER" id="PTHR21143">
    <property type="entry name" value="INVERTEBRATE GUSTATORY RECEPTOR"/>
    <property type="match status" value="1"/>
</dbReference>
<evidence type="ECO:0000313" key="10">
    <source>
        <dbReference type="Proteomes" id="UP000002282"/>
    </source>
</evidence>
<comment type="similarity">
    <text evidence="8">Belongs to the insect chemoreceptor superfamily. Gustatory receptor (GR) family.</text>
</comment>
<evidence type="ECO:0000256" key="8">
    <source>
        <dbReference type="RuleBase" id="RU363108"/>
    </source>
</evidence>
<sequence>MNNEIGYQFSTFVSLQRPMNCTMSNVCRDLRFYLRLLHIMGLMCWHFDSDHCRLVTTSRSEGYAFAYAGCILVSTTVCFIFGVLQPSRFHIAIYNRTGNFYEAVIFRSTCLVLFLIYLILYVRRHRHRDLVQLLLRLNRRCLSTCTDQQFLHNIILYGVLTILCFGNYLHGYTRAGLAPVPLALYMLVYIYTFLVLCLLLIFFVSLKQVMTAGLIHYNQRLRQGDLVSGLRGRQQILKVCGGELNECFGILMLPIVALVLLMAPSGPFFLISTVLEGKFGSDECLFMLMTSSTWDTPWMIMLVLMLRTNGISEEANKTAKILAKVPRTGTGLDRMIEKFLLKNIRQQPILTAYGFFTLDKSTLFKLFTAIFTYMVILVQFKEMENSTKSINKF</sequence>
<keyword evidence="3 8" id="KW-0812">Transmembrane</keyword>
<reference evidence="9 10" key="1">
    <citation type="journal article" date="2007" name="Nature">
        <title>Evolution of genes and genomes on the Drosophila phylogeny.</title>
        <authorList>
            <consortium name="Drosophila 12 Genomes Consortium"/>
            <person name="Clark A.G."/>
            <person name="Eisen M.B."/>
            <person name="Smith D.R."/>
            <person name="Bergman C.M."/>
            <person name="Oliver B."/>
            <person name="Markow T.A."/>
            <person name="Kaufman T.C."/>
            <person name="Kellis M."/>
            <person name="Gelbart W."/>
            <person name="Iyer V.N."/>
            <person name="Pollard D.A."/>
            <person name="Sackton T.B."/>
            <person name="Larracuente A.M."/>
            <person name="Singh N.D."/>
            <person name="Abad J.P."/>
            <person name="Abt D.N."/>
            <person name="Adryan B."/>
            <person name="Aguade M."/>
            <person name="Akashi H."/>
            <person name="Anderson W.W."/>
            <person name="Aquadro C.F."/>
            <person name="Ardell D.H."/>
            <person name="Arguello R."/>
            <person name="Artieri C.G."/>
            <person name="Barbash D.A."/>
            <person name="Barker D."/>
            <person name="Barsanti P."/>
            <person name="Batterham P."/>
            <person name="Batzoglou S."/>
            <person name="Begun D."/>
            <person name="Bhutkar A."/>
            <person name="Blanco E."/>
            <person name="Bosak S.A."/>
            <person name="Bradley R.K."/>
            <person name="Brand A.D."/>
            <person name="Brent M.R."/>
            <person name="Brooks A.N."/>
            <person name="Brown R.H."/>
            <person name="Butlin R.K."/>
            <person name="Caggese C."/>
            <person name="Calvi B.R."/>
            <person name="Bernardo de Carvalho A."/>
            <person name="Caspi A."/>
            <person name="Castrezana S."/>
            <person name="Celniker S.E."/>
            <person name="Chang J.L."/>
            <person name="Chapple C."/>
            <person name="Chatterji S."/>
            <person name="Chinwalla A."/>
            <person name="Civetta A."/>
            <person name="Clifton S.W."/>
            <person name="Comeron J.M."/>
            <person name="Costello J.C."/>
            <person name="Coyne J.A."/>
            <person name="Daub J."/>
            <person name="David R.G."/>
            <person name="Delcher A.L."/>
            <person name="Delehaunty K."/>
            <person name="Do C.B."/>
            <person name="Ebling H."/>
            <person name="Edwards K."/>
            <person name="Eickbush T."/>
            <person name="Evans J.D."/>
            <person name="Filipski A."/>
            <person name="Findeiss S."/>
            <person name="Freyhult E."/>
            <person name="Fulton L."/>
            <person name="Fulton R."/>
            <person name="Garcia A.C."/>
            <person name="Gardiner A."/>
            <person name="Garfield D.A."/>
            <person name="Garvin B.E."/>
            <person name="Gibson G."/>
            <person name="Gilbert D."/>
            <person name="Gnerre S."/>
            <person name="Godfrey J."/>
            <person name="Good R."/>
            <person name="Gotea V."/>
            <person name="Gravely B."/>
            <person name="Greenberg A.J."/>
            <person name="Griffiths-Jones S."/>
            <person name="Gross S."/>
            <person name="Guigo R."/>
            <person name="Gustafson E.A."/>
            <person name="Haerty W."/>
            <person name="Hahn M.W."/>
            <person name="Halligan D.L."/>
            <person name="Halpern A.L."/>
            <person name="Halter G.M."/>
            <person name="Han M.V."/>
            <person name="Heger A."/>
            <person name="Hillier L."/>
            <person name="Hinrichs A.S."/>
            <person name="Holmes I."/>
            <person name="Hoskins R.A."/>
            <person name="Hubisz M.J."/>
            <person name="Hultmark D."/>
            <person name="Huntley M.A."/>
            <person name="Jaffe D.B."/>
            <person name="Jagadeeshan S."/>
            <person name="Jeck W.R."/>
            <person name="Johnson J."/>
            <person name="Jones C.D."/>
            <person name="Jordan W.C."/>
            <person name="Karpen G.H."/>
            <person name="Kataoka E."/>
            <person name="Keightley P.D."/>
            <person name="Kheradpour P."/>
            <person name="Kirkness E.F."/>
            <person name="Koerich L.B."/>
            <person name="Kristiansen K."/>
            <person name="Kudrna D."/>
            <person name="Kulathinal R.J."/>
            <person name="Kumar S."/>
            <person name="Kwok R."/>
            <person name="Lander E."/>
            <person name="Langley C.H."/>
            <person name="Lapoint R."/>
            <person name="Lazzaro B.P."/>
            <person name="Lee S.J."/>
            <person name="Levesque L."/>
            <person name="Li R."/>
            <person name="Lin C.F."/>
            <person name="Lin M.F."/>
            <person name="Lindblad-Toh K."/>
            <person name="Llopart A."/>
            <person name="Long M."/>
            <person name="Low L."/>
            <person name="Lozovsky E."/>
            <person name="Lu J."/>
            <person name="Luo M."/>
            <person name="Machado C.A."/>
            <person name="Makalowski W."/>
            <person name="Marzo M."/>
            <person name="Matsuda M."/>
            <person name="Matzkin L."/>
            <person name="McAllister B."/>
            <person name="McBride C.S."/>
            <person name="McKernan B."/>
            <person name="McKernan K."/>
            <person name="Mendez-Lago M."/>
            <person name="Minx P."/>
            <person name="Mollenhauer M.U."/>
            <person name="Montooth K."/>
            <person name="Mount S.M."/>
            <person name="Mu X."/>
            <person name="Myers E."/>
            <person name="Negre B."/>
            <person name="Newfeld S."/>
            <person name="Nielsen R."/>
            <person name="Noor M.A."/>
            <person name="O'Grady P."/>
            <person name="Pachter L."/>
            <person name="Papaceit M."/>
            <person name="Parisi M.J."/>
            <person name="Parisi M."/>
            <person name="Parts L."/>
            <person name="Pedersen J.S."/>
            <person name="Pesole G."/>
            <person name="Phillippy A.M."/>
            <person name="Ponting C.P."/>
            <person name="Pop M."/>
            <person name="Porcelli D."/>
            <person name="Powell J.R."/>
            <person name="Prohaska S."/>
            <person name="Pruitt K."/>
            <person name="Puig M."/>
            <person name="Quesneville H."/>
            <person name="Ram K.R."/>
            <person name="Rand D."/>
            <person name="Rasmussen M.D."/>
            <person name="Reed L.K."/>
            <person name="Reenan R."/>
            <person name="Reily A."/>
            <person name="Remington K.A."/>
            <person name="Rieger T.T."/>
            <person name="Ritchie M.G."/>
            <person name="Robin C."/>
            <person name="Rogers Y.H."/>
            <person name="Rohde C."/>
            <person name="Rozas J."/>
            <person name="Rubenfield M.J."/>
            <person name="Ruiz A."/>
            <person name="Russo S."/>
            <person name="Salzberg S.L."/>
            <person name="Sanchez-Gracia A."/>
            <person name="Saranga D.J."/>
            <person name="Sato H."/>
            <person name="Schaeffer S.W."/>
            <person name="Schatz M.C."/>
            <person name="Schlenke T."/>
            <person name="Schwartz R."/>
            <person name="Segarra C."/>
            <person name="Singh R.S."/>
            <person name="Sirot L."/>
            <person name="Sirota M."/>
            <person name="Sisneros N.B."/>
            <person name="Smith C.D."/>
            <person name="Smith T.F."/>
            <person name="Spieth J."/>
            <person name="Stage D.E."/>
            <person name="Stark A."/>
            <person name="Stephan W."/>
            <person name="Strausberg R.L."/>
            <person name="Strempel S."/>
            <person name="Sturgill D."/>
            <person name="Sutton G."/>
            <person name="Sutton G.G."/>
            <person name="Tao W."/>
            <person name="Teichmann S."/>
            <person name="Tobari Y.N."/>
            <person name="Tomimura Y."/>
            <person name="Tsolas J.M."/>
            <person name="Valente V.L."/>
            <person name="Venter E."/>
            <person name="Venter J.C."/>
            <person name="Vicario S."/>
            <person name="Vieira F.G."/>
            <person name="Vilella A.J."/>
            <person name="Villasante A."/>
            <person name="Walenz B."/>
            <person name="Wang J."/>
            <person name="Wasserman M."/>
            <person name="Watts T."/>
            <person name="Wilson D."/>
            <person name="Wilson R.K."/>
            <person name="Wing R.A."/>
            <person name="Wolfner M.F."/>
            <person name="Wong A."/>
            <person name="Wong G.K."/>
            <person name="Wu C.I."/>
            <person name="Wu G."/>
            <person name="Yamamoto D."/>
            <person name="Yang H.P."/>
            <person name="Yang S.P."/>
            <person name="Yorke J.A."/>
            <person name="Yoshida K."/>
            <person name="Zdobnov E."/>
            <person name="Zhang P."/>
            <person name="Zhang Y."/>
            <person name="Zimin A.V."/>
            <person name="Baldwin J."/>
            <person name="Abdouelleil A."/>
            <person name="Abdulkadir J."/>
            <person name="Abebe A."/>
            <person name="Abera B."/>
            <person name="Abreu J."/>
            <person name="Acer S.C."/>
            <person name="Aftuck L."/>
            <person name="Alexander A."/>
            <person name="An P."/>
            <person name="Anderson E."/>
            <person name="Anderson S."/>
            <person name="Arachi H."/>
            <person name="Azer M."/>
            <person name="Bachantsang P."/>
            <person name="Barry A."/>
            <person name="Bayul T."/>
            <person name="Berlin A."/>
            <person name="Bessette D."/>
            <person name="Bloom T."/>
            <person name="Blye J."/>
            <person name="Boguslavskiy L."/>
            <person name="Bonnet C."/>
            <person name="Boukhgalter B."/>
            <person name="Bourzgui I."/>
            <person name="Brown A."/>
            <person name="Cahill P."/>
            <person name="Channer S."/>
            <person name="Cheshatsang Y."/>
            <person name="Chuda L."/>
            <person name="Citroen M."/>
            <person name="Collymore A."/>
            <person name="Cooke P."/>
            <person name="Costello M."/>
            <person name="D'Aco K."/>
            <person name="Daza R."/>
            <person name="De Haan G."/>
            <person name="DeGray S."/>
            <person name="DeMaso C."/>
            <person name="Dhargay N."/>
            <person name="Dooley K."/>
            <person name="Dooley E."/>
            <person name="Doricent M."/>
            <person name="Dorje P."/>
            <person name="Dorjee K."/>
            <person name="Dupes A."/>
            <person name="Elong R."/>
            <person name="Falk J."/>
            <person name="Farina A."/>
            <person name="Faro S."/>
            <person name="Ferguson D."/>
            <person name="Fisher S."/>
            <person name="Foley C.D."/>
            <person name="Franke A."/>
            <person name="Friedrich D."/>
            <person name="Gadbois L."/>
            <person name="Gearin G."/>
            <person name="Gearin C.R."/>
            <person name="Giannoukos G."/>
            <person name="Goode T."/>
            <person name="Graham J."/>
            <person name="Grandbois E."/>
            <person name="Grewal S."/>
            <person name="Gyaltsen K."/>
            <person name="Hafez N."/>
            <person name="Hagos B."/>
            <person name="Hall J."/>
            <person name="Henson C."/>
            <person name="Hollinger A."/>
            <person name="Honan T."/>
            <person name="Huard M.D."/>
            <person name="Hughes L."/>
            <person name="Hurhula B."/>
            <person name="Husby M.E."/>
            <person name="Kamat A."/>
            <person name="Kanga B."/>
            <person name="Kashin S."/>
            <person name="Khazanovich D."/>
            <person name="Kisner P."/>
            <person name="Lance K."/>
            <person name="Lara M."/>
            <person name="Lee W."/>
            <person name="Lennon N."/>
            <person name="Letendre F."/>
            <person name="LeVine R."/>
            <person name="Lipovsky A."/>
            <person name="Liu X."/>
            <person name="Liu J."/>
            <person name="Liu S."/>
            <person name="Lokyitsang T."/>
            <person name="Lokyitsang Y."/>
            <person name="Lubonja R."/>
            <person name="Lui A."/>
            <person name="MacDonald P."/>
            <person name="Magnisalis V."/>
            <person name="Maru K."/>
            <person name="Matthews C."/>
            <person name="McCusker W."/>
            <person name="McDonough S."/>
            <person name="Mehta T."/>
            <person name="Meldrim J."/>
            <person name="Meneus L."/>
            <person name="Mihai O."/>
            <person name="Mihalev A."/>
            <person name="Mihova T."/>
            <person name="Mittelman R."/>
            <person name="Mlenga V."/>
            <person name="Montmayeur A."/>
            <person name="Mulrain L."/>
            <person name="Navidi A."/>
            <person name="Naylor J."/>
            <person name="Negash T."/>
            <person name="Nguyen T."/>
            <person name="Nguyen N."/>
            <person name="Nicol R."/>
            <person name="Norbu C."/>
            <person name="Norbu N."/>
            <person name="Novod N."/>
            <person name="O'Neill B."/>
            <person name="Osman S."/>
            <person name="Markiewicz E."/>
            <person name="Oyono O.L."/>
            <person name="Patti C."/>
            <person name="Phunkhang P."/>
            <person name="Pierre F."/>
            <person name="Priest M."/>
            <person name="Raghuraman S."/>
            <person name="Rege F."/>
            <person name="Reyes R."/>
            <person name="Rise C."/>
            <person name="Rogov P."/>
            <person name="Ross K."/>
            <person name="Ryan E."/>
            <person name="Settipalli S."/>
            <person name="Shea T."/>
            <person name="Sherpa N."/>
            <person name="Shi L."/>
            <person name="Shih D."/>
            <person name="Sparrow T."/>
            <person name="Spaulding J."/>
            <person name="Stalker J."/>
            <person name="Stange-Thomann N."/>
            <person name="Stavropoulos S."/>
            <person name="Stone C."/>
            <person name="Strader C."/>
            <person name="Tesfaye S."/>
            <person name="Thomson T."/>
            <person name="Thoulutsang Y."/>
            <person name="Thoulutsang D."/>
            <person name="Topham K."/>
            <person name="Topping I."/>
            <person name="Tsamla T."/>
            <person name="Vassiliev H."/>
            <person name="Vo A."/>
            <person name="Wangchuk T."/>
            <person name="Wangdi T."/>
            <person name="Weiand M."/>
            <person name="Wilkinson J."/>
            <person name="Wilson A."/>
            <person name="Yadav S."/>
            <person name="Young G."/>
            <person name="Yu Q."/>
            <person name="Zembek L."/>
            <person name="Zhong D."/>
            <person name="Zimmer A."/>
            <person name="Zwirko Z."/>
            <person name="Jaffe D.B."/>
            <person name="Alvarez P."/>
            <person name="Brockman W."/>
            <person name="Butler J."/>
            <person name="Chin C."/>
            <person name="Gnerre S."/>
            <person name="Grabherr M."/>
            <person name="Kleber M."/>
            <person name="Mauceli E."/>
            <person name="MacCallum I."/>
        </authorList>
    </citation>
    <scope>NUCLEOTIDE SEQUENCE [LARGE SCALE GENOMIC DNA]</scope>
    <source>
        <strain evidence="10">Tai18E2 / Tucson 14021-0261.01</strain>
    </source>
</reference>
<dbReference type="GO" id="GO:0030425">
    <property type="term" value="C:dendrite"/>
    <property type="evidence" value="ECO:0007669"/>
    <property type="project" value="TreeGrafter"/>
</dbReference>
<feature type="transmembrane region" description="Helical" evidence="8">
    <location>
        <begin position="150"/>
        <end position="170"/>
    </location>
</feature>
<proteinExistence type="inferred from homology"/>
<feature type="transmembrane region" description="Helical" evidence="8">
    <location>
        <begin position="363"/>
        <end position="380"/>
    </location>
</feature>
<dbReference type="EMBL" id="CM000158">
    <property type="protein sequence ID" value="KRJ98802.1"/>
    <property type="molecule type" value="Genomic_DNA"/>
</dbReference>
<dbReference type="PANTHER" id="PTHR21143:SF133">
    <property type="entry name" value="GUSTATORY AND PHEROMONE RECEPTOR 32A-RELATED"/>
    <property type="match status" value="1"/>
</dbReference>
<evidence type="ECO:0000256" key="1">
    <source>
        <dbReference type="ARBA" id="ARBA00004651"/>
    </source>
</evidence>
<evidence type="ECO:0000256" key="6">
    <source>
        <dbReference type="ARBA" id="ARBA00023170"/>
    </source>
</evidence>
<comment type="function">
    <text evidence="8">Gustatory receptor which mediates acceptance or avoidance behavior, depending on its substrates.</text>
</comment>
<accession>A0A0R1DSP5</accession>
<keyword evidence="4 8" id="KW-1133">Transmembrane helix</keyword>
<dbReference type="GO" id="GO:0043025">
    <property type="term" value="C:neuronal cell body"/>
    <property type="evidence" value="ECO:0007669"/>
    <property type="project" value="TreeGrafter"/>
</dbReference>
<comment type="subcellular location">
    <subcellularLocation>
        <location evidence="1 8">Cell membrane</location>
        <topology evidence="1 8">Multi-pass membrane protein</topology>
    </subcellularLocation>
</comment>
<feature type="transmembrane region" description="Helical" evidence="8">
    <location>
        <begin position="104"/>
        <end position="122"/>
    </location>
</feature>
<keyword evidence="5 8" id="KW-0472">Membrane</keyword>
<dbReference type="GO" id="GO:0005886">
    <property type="term" value="C:plasma membrane"/>
    <property type="evidence" value="ECO:0007669"/>
    <property type="project" value="UniProtKB-SubCell"/>
</dbReference>
<evidence type="ECO:0000256" key="7">
    <source>
        <dbReference type="ARBA" id="ARBA00023224"/>
    </source>
</evidence>
<dbReference type="GO" id="GO:0007165">
    <property type="term" value="P:signal transduction"/>
    <property type="evidence" value="ECO:0007669"/>
    <property type="project" value="UniProtKB-KW"/>
</dbReference>
<reference evidence="9 10" key="2">
    <citation type="journal article" date="2007" name="PLoS Biol.">
        <title>Principles of genome evolution in the Drosophila melanogaster species group.</title>
        <authorList>
            <person name="Ranz J.M."/>
            <person name="Maurin D."/>
            <person name="Chan Y.S."/>
            <person name="von Grotthuss M."/>
            <person name="Hillier L.W."/>
            <person name="Roote J."/>
            <person name="Ashburner M."/>
            <person name="Bergman C.M."/>
        </authorList>
    </citation>
    <scope>NUCLEOTIDE SEQUENCE [LARGE SCALE GENOMIC DNA]</scope>
    <source>
        <strain evidence="10">Tai18E2 / Tucson 14021-0261.01</strain>
    </source>
</reference>
<evidence type="ECO:0000256" key="2">
    <source>
        <dbReference type="ARBA" id="ARBA00022475"/>
    </source>
</evidence>
<dbReference type="AlphaFoldDB" id="A0A0R1DSP5"/>
<evidence type="ECO:0000256" key="3">
    <source>
        <dbReference type="ARBA" id="ARBA00022692"/>
    </source>
</evidence>
<feature type="transmembrane region" description="Helical" evidence="8">
    <location>
        <begin position="247"/>
        <end position="265"/>
    </location>
</feature>
<feature type="transmembrane region" description="Helical" evidence="8">
    <location>
        <begin position="63"/>
        <end position="84"/>
    </location>
</feature>
<dbReference type="GO" id="GO:0007635">
    <property type="term" value="P:chemosensory behavior"/>
    <property type="evidence" value="ECO:0007669"/>
    <property type="project" value="TreeGrafter"/>
</dbReference>
<dbReference type="OrthoDB" id="6748730at2759"/>
<dbReference type="GO" id="GO:0008049">
    <property type="term" value="P:male courtship behavior"/>
    <property type="evidence" value="ECO:0007669"/>
    <property type="project" value="TreeGrafter"/>
</dbReference>
<feature type="transmembrane region" description="Helical" evidence="8">
    <location>
        <begin position="285"/>
        <end position="306"/>
    </location>
</feature>
<keyword evidence="10" id="KW-1185">Reference proteome</keyword>
<dbReference type="Proteomes" id="UP000002282">
    <property type="component" value="Chromosome 2R"/>
</dbReference>
<keyword evidence="7 8" id="KW-0807">Transducer</keyword>
<keyword evidence="6 8" id="KW-0675">Receptor</keyword>
<dbReference type="GO" id="GO:0050909">
    <property type="term" value="P:sensory perception of taste"/>
    <property type="evidence" value="ECO:0007669"/>
    <property type="project" value="InterPro"/>
</dbReference>
<feature type="transmembrane region" description="Helical" evidence="8">
    <location>
        <begin position="182"/>
        <end position="206"/>
    </location>
</feature>
<dbReference type="GO" id="GO:0030424">
    <property type="term" value="C:axon"/>
    <property type="evidence" value="ECO:0007669"/>
    <property type="project" value="TreeGrafter"/>
</dbReference>
<keyword evidence="2 8" id="KW-1003">Cell membrane</keyword>
<evidence type="ECO:0000313" key="9">
    <source>
        <dbReference type="EMBL" id="KRJ98802.1"/>
    </source>
</evidence>
<name>A0A0R1DSP5_DROYA</name>
<evidence type="ECO:0000256" key="5">
    <source>
        <dbReference type="ARBA" id="ARBA00023136"/>
    </source>
</evidence>
<organism evidence="9 10">
    <name type="scientific">Drosophila yakuba</name>
    <name type="common">Fruit fly</name>
    <dbReference type="NCBI Taxonomy" id="7245"/>
    <lineage>
        <taxon>Eukaryota</taxon>
        <taxon>Metazoa</taxon>
        <taxon>Ecdysozoa</taxon>
        <taxon>Arthropoda</taxon>
        <taxon>Hexapoda</taxon>
        <taxon>Insecta</taxon>
        <taxon>Pterygota</taxon>
        <taxon>Neoptera</taxon>
        <taxon>Endopterygota</taxon>
        <taxon>Diptera</taxon>
        <taxon>Brachycera</taxon>
        <taxon>Muscomorpha</taxon>
        <taxon>Ephydroidea</taxon>
        <taxon>Drosophilidae</taxon>
        <taxon>Drosophila</taxon>
        <taxon>Sophophora</taxon>
    </lineage>
</organism>
<dbReference type="Pfam" id="PF08395">
    <property type="entry name" value="7tm_7"/>
    <property type="match status" value="1"/>
</dbReference>